<protein>
    <submittedName>
        <fullName evidence="8">Protein kinase</fullName>
    </submittedName>
</protein>
<dbReference type="PROSITE" id="PS00107">
    <property type="entry name" value="PROTEIN_KINASE_ATP"/>
    <property type="match status" value="1"/>
</dbReference>
<evidence type="ECO:0000256" key="5">
    <source>
        <dbReference type="PROSITE-ProRule" id="PRU10141"/>
    </source>
</evidence>
<dbReference type="CDD" id="cd14014">
    <property type="entry name" value="STKc_PknB_like"/>
    <property type="match status" value="1"/>
</dbReference>
<dbReference type="InterPro" id="IPR008271">
    <property type="entry name" value="Ser/Thr_kinase_AS"/>
</dbReference>
<evidence type="ECO:0000256" key="2">
    <source>
        <dbReference type="ARBA" id="ARBA00022741"/>
    </source>
</evidence>
<dbReference type="InterPro" id="IPR011009">
    <property type="entry name" value="Kinase-like_dom_sf"/>
</dbReference>
<accession>A0ABS8XEH7</accession>
<dbReference type="Gene3D" id="1.10.510.10">
    <property type="entry name" value="Transferase(Phosphotransferase) domain 1"/>
    <property type="match status" value="1"/>
</dbReference>
<evidence type="ECO:0000313" key="8">
    <source>
        <dbReference type="EMBL" id="MCE4537348.1"/>
    </source>
</evidence>
<organism evidence="8 9">
    <name type="scientific">Pelomonas caseinilytica</name>
    <dbReference type="NCBI Taxonomy" id="2906763"/>
    <lineage>
        <taxon>Bacteria</taxon>
        <taxon>Pseudomonadati</taxon>
        <taxon>Pseudomonadota</taxon>
        <taxon>Betaproteobacteria</taxon>
        <taxon>Burkholderiales</taxon>
        <taxon>Sphaerotilaceae</taxon>
        <taxon>Roseateles</taxon>
    </lineage>
</organism>
<keyword evidence="2 5" id="KW-0547">Nucleotide-binding</keyword>
<dbReference type="Gene3D" id="3.30.200.20">
    <property type="entry name" value="Phosphorylase Kinase, domain 1"/>
    <property type="match status" value="1"/>
</dbReference>
<dbReference type="PANTHER" id="PTHR43289:SF34">
    <property type="entry name" value="SERINE_THREONINE-PROTEIN KINASE YBDM-RELATED"/>
    <property type="match status" value="1"/>
</dbReference>
<keyword evidence="4 5" id="KW-0067">ATP-binding</keyword>
<evidence type="ECO:0000259" key="7">
    <source>
        <dbReference type="PROSITE" id="PS50011"/>
    </source>
</evidence>
<dbReference type="SUPFAM" id="SSF48452">
    <property type="entry name" value="TPR-like"/>
    <property type="match status" value="3"/>
</dbReference>
<dbReference type="Pfam" id="PF00069">
    <property type="entry name" value="Pkinase"/>
    <property type="match status" value="1"/>
</dbReference>
<keyword evidence="1" id="KW-0808">Transferase</keyword>
<feature type="domain" description="Protein kinase" evidence="7">
    <location>
        <begin position="83"/>
        <end position="356"/>
    </location>
</feature>
<feature type="region of interest" description="Disordered" evidence="6">
    <location>
        <begin position="234"/>
        <end position="266"/>
    </location>
</feature>
<keyword evidence="9" id="KW-1185">Reference proteome</keyword>
<dbReference type="SUPFAM" id="SSF56112">
    <property type="entry name" value="Protein kinase-like (PK-like)"/>
    <property type="match status" value="1"/>
</dbReference>
<evidence type="ECO:0000313" key="9">
    <source>
        <dbReference type="Proteomes" id="UP001201463"/>
    </source>
</evidence>
<name>A0ABS8XEH7_9BURK</name>
<feature type="compositionally biased region" description="Low complexity" evidence="6">
    <location>
        <begin position="235"/>
        <end position="252"/>
    </location>
</feature>
<dbReference type="Proteomes" id="UP001201463">
    <property type="component" value="Unassembled WGS sequence"/>
</dbReference>
<feature type="compositionally biased region" description="Basic and acidic residues" evidence="6">
    <location>
        <begin position="496"/>
        <end position="511"/>
    </location>
</feature>
<dbReference type="RefSeq" id="WP_233391214.1">
    <property type="nucleotide sequence ID" value="NZ_JAJTWT010000003.1"/>
</dbReference>
<evidence type="ECO:0000256" key="6">
    <source>
        <dbReference type="SAM" id="MobiDB-lite"/>
    </source>
</evidence>
<evidence type="ECO:0000256" key="4">
    <source>
        <dbReference type="ARBA" id="ARBA00022840"/>
    </source>
</evidence>
<dbReference type="InterPro" id="IPR011990">
    <property type="entry name" value="TPR-like_helical_dom_sf"/>
</dbReference>
<dbReference type="PROSITE" id="PS50011">
    <property type="entry name" value="PROTEIN_KINASE_DOM"/>
    <property type="match status" value="1"/>
</dbReference>
<dbReference type="EMBL" id="JAJTWT010000003">
    <property type="protein sequence ID" value="MCE4537348.1"/>
    <property type="molecule type" value="Genomic_DNA"/>
</dbReference>
<dbReference type="GO" id="GO:0016301">
    <property type="term" value="F:kinase activity"/>
    <property type="evidence" value="ECO:0007669"/>
    <property type="project" value="UniProtKB-KW"/>
</dbReference>
<evidence type="ECO:0000256" key="1">
    <source>
        <dbReference type="ARBA" id="ARBA00022679"/>
    </source>
</evidence>
<dbReference type="PROSITE" id="PS00108">
    <property type="entry name" value="PROTEIN_KINASE_ST"/>
    <property type="match status" value="1"/>
</dbReference>
<dbReference type="InterPro" id="IPR017441">
    <property type="entry name" value="Protein_kinase_ATP_BS"/>
</dbReference>
<proteinExistence type="predicted"/>
<evidence type="ECO:0000256" key="3">
    <source>
        <dbReference type="ARBA" id="ARBA00022777"/>
    </source>
</evidence>
<dbReference type="Gene3D" id="1.25.40.10">
    <property type="entry name" value="Tetratricopeptide repeat domain"/>
    <property type="match status" value="2"/>
</dbReference>
<dbReference type="PANTHER" id="PTHR43289">
    <property type="entry name" value="MITOGEN-ACTIVATED PROTEIN KINASE KINASE KINASE 20-RELATED"/>
    <property type="match status" value="1"/>
</dbReference>
<reference evidence="8 9" key="1">
    <citation type="submission" date="2021-12" db="EMBL/GenBank/DDBJ databases">
        <title>Genome seq of p7.</title>
        <authorList>
            <person name="Seo T."/>
        </authorList>
    </citation>
    <scope>NUCLEOTIDE SEQUENCE [LARGE SCALE GENOMIC DNA]</scope>
    <source>
        <strain evidence="8 9">P7</strain>
    </source>
</reference>
<comment type="caution">
    <text evidence="8">The sequence shown here is derived from an EMBL/GenBank/DDBJ whole genome shotgun (WGS) entry which is preliminary data.</text>
</comment>
<feature type="region of interest" description="Disordered" evidence="6">
    <location>
        <begin position="294"/>
        <end position="314"/>
    </location>
</feature>
<feature type="region of interest" description="Disordered" evidence="6">
    <location>
        <begin position="484"/>
        <end position="511"/>
    </location>
</feature>
<feature type="binding site" evidence="5">
    <location>
        <position position="114"/>
    </location>
    <ligand>
        <name>ATP</name>
        <dbReference type="ChEBI" id="CHEBI:30616"/>
    </ligand>
</feature>
<dbReference type="SMART" id="SM00220">
    <property type="entry name" value="S_TKc"/>
    <property type="match status" value="1"/>
</dbReference>
<sequence length="954" mass="101046">MSSLTPADLLALSRLLDEALDLPAPQRAAWLAAVDNPRWREELARMLADHEHLDDSGSAFATLPRLAAREEAPAAPGDHVGPWRLIEEIGRGGMGSVWRAERADGVYEREVALKLPRRSRRGDPTLAERLAGELRIAARLEHPHIARLYDAGLDDQGRPYLAMELVAGQPLNVHARHLDLPAQLGLLAQVARAVAHAHAQGVIHRDLKPGNVLIAADGTPRLLDFGIATVRQRGASPAASSSQASSASPSSAGLTPAHAAPEQLAGGQATEASDVYSLGVMAYELLCGELPHGRAGAADATPPRPPSERCSDPARRRALRGPLDALLLQALSPDPARRPPDAAAFAAALEREQQRLGPAGRRHRRAVAAAGGVLLVLAVGAGVVVVQGQRAAAASEREQAARAFVAEVFKLQTAASAAGQTSSALLARSTALIEPRFEPAARAEMYAGLSQLLADMGAPRLAAEIGVRRLAALQDAPASAAERAKAWRQQASAQLDARDPDGAEASARHALEQQPSDIDAELLLLRSLVARHRFTEAAPRLEALERRVRSGSLPAAWTQSLRGRLLLAENRRDEALPMLQRAVSTALAAAGPNSLDLVALRLATAEALLPASQGPALQAQLDAALATLDRLGGAHAVRSALVAARMATARYTGYFQIGADEALATIRASRERLAARGQALPDEITAPLDLYEATVLARKGDIADALPLIERSRGALEADARTPPERLRLGHTLGEIYEAVGRHDDADRFYRMALQARIDGGYARNPVTAFQYMSAALNLSAAGRTSEALALLDGAPAFPPVRGEGSANPNRYADMVTAARARVLLDAGRPAEALATLPAAMLKPGEDRVSRYDAQVALALRGEARCALKPSPEGLADLQQSLALAARTRDDPLDTDLARVHGVTGLCALSLGDADTARQQAELARRAFAAQPRSSDYRQGPLRRLEGALARRRG</sequence>
<gene>
    <name evidence="8" type="ORF">LXT12_08810</name>
</gene>
<keyword evidence="3 8" id="KW-0418">Kinase</keyword>
<dbReference type="InterPro" id="IPR000719">
    <property type="entry name" value="Prot_kinase_dom"/>
</dbReference>
<feature type="region of interest" description="Disordered" evidence="6">
    <location>
        <begin position="926"/>
        <end position="954"/>
    </location>
</feature>